<name>G8YLK9_PICSO</name>
<dbReference type="OMA" id="WWISFAS"/>
<dbReference type="EMBL" id="FO082054">
    <property type="protein sequence ID" value="CCE88943.1"/>
    <property type="molecule type" value="Genomic_DNA"/>
</dbReference>
<evidence type="ECO:0000256" key="13">
    <source>
        <dbReference type="RuleBase" id="RU368082"/>
    </source>
</evidence>
<evidence type="ECO:0000256" key="2">
    <source>
        <dbReference type="ARBA" id="ARBA00010473"/>
    </source>
</evidence>
<dbReference type="GO" id="GO:0031965">
    <property type="term" value="C:nuclear membrane"/>
    <property type="evidence" value="ECO:0007669"/>
    <property type="project" value="UniProtKB-SubCell"/>
</dbReference>
<comment type="function">
    <text evidence="1 13">Required for nuclear membrane fusion during karyogamy.</text>
</comment>
<keyword evidence="5 13" id="KW-0812">Transmembrane</keyword>
<dbReference type="InParanoid" id="G8YLK9"/>
<evidence type="ECO:0000256" key="6">
    <source>
        <dbReference type="ARBA" id="ARBA00022729"/>
    </source>
</evidence>
<protein>
    <recommendedName>
        <fullName evidence="3">Nuclear fusion protein KAR5</fullName>
    </recommendedName>
    <alternativeName>
        <fullName evidence="12">Karyogamy protein 5</fullName>
    </alternativeName>
</protein>
<dbReference type="AlphaFoldDB" id="G8YLK9"/>
<keyword evidence="6 13" id="KW-0732">Signal</keyword>
<dbReference type="OrthoDB" id="5311848at2759"/>
<evidence type="ECO:0000256" key="4">
    <source>
        <dbReference type="ARBA" id="ARBA00022459"/>
    </source>
</evidence>
<evidence type="ECO:0000256" key="5">
    <source>
        <dbReference type="ARBA" id="ARBA00022692"/>
    </source>
</evidence>
<dbReference type="GO" id="GO:0000742">
    <property type="term" value="P:karyogamy involved in conjugation with cellular fusion"/>
    <property type="evidence" value="ECO:0007669"/>
    <property type="project" value="UniProtKB-UniRule"/>
</dbReference>
<keyword evidence="11 13" id="KW-0539">Nucleus</keyword>
<keyword evidence="8 13" id="KW-1133">Transmembrane helix</keyword>
<evidence type="ECO:0000256" key="3">
    <source>
        <dbReference type="ARBA" id="ARBA00021601"/>
    </source>
</evidence>
<organism evidence="16 17">
    <name type="scientific">Pichia sorbitophila (strain ATCC MYA-4447 / BCRC 22081 / CBS 7064 / NBRC 10061 / NRRL Y-12695)</name>
    <name type="common">Hybrid yeast</name>
    <dbReference type="NCBI Taxonomy" id="559304"/>
    <lineage>
        <taxon>Eukaryota</taxon>
        <taxon>Fungi</taxon>
        <taxon>Dikarya</taxon>
        <taxon>Ascomycota</taxon>
        <taxon>Saccharomycotina</taxon>
        <taxon>Pichiomycetes</taxon>
        <taxon>Debaryomycetaceae</taxon>
        <taxon>Millerozyma</taxon>
    </lineage>
</organism>
<dbReference type="GO" id="GO:0048288">
    <property type="term" value="P:nuclear membrane fusion involved in karyogamy"/>
    <property type="evidence" value="ECO:0007669"/>
    <property type="project" value="UniProtKB-UniRule"/>
</dbReference>
<proteinExistence type="inferred from homology"/>
<feature type="transmembrane region" description="Helical" evidence="13">
    <location>
        <begin position="481"/>
        <end position="502"/>
    </location>
</feature>
<evidence type="ECO:0000313" key="17">
    <source>
        <dbReference type="Proteomes" id="UP000005222"/>
    </source>
</evidence>
<evidence type="ECO:0000256" key="15">
    <source>
        <dbReference type="SAM" id="SignalP"/>
    </source>
</evidence>
<evidence type="ECO:0000256" key="10">
    <source>
        <dbReference type="ARBA" id="ARBA00023180"/>
    </source>
</evidence>
<evidence type="ECO:0000256" key="8">
    <source>
        <dbReference type="ARBA" id="ARBA00022989"/>
    </source>
</evidence>
<sequence length="577" mass="66791">MNLQLMNWINIVAVLGFLLRRAISAQEGDESSFWSYNHDLDKEITLGVLSKHQAAFDAFEVDMYSLSSMKHRSACVVEALQKFIPQCIVHGVDSIDPSVQKYSALKLSICEFENSHIEIPSVCHGMKDPVQYDSCIIQIERTPQYWATFTGYYREIVKICYEESLPFEKEQILHLYTNVTKVLNRLMKDMQHAYSSSEENREQMFSGFTELRNMMKDIIRENNDASHVMRDNYNKIFKQYEKVVEDTSQVSKVHGDRINEMMSDVVNTLQFTGFQVSELSLSLDALKFNDKIEEIKESTISEYRSMANMSMEATQNIFDQLNSLSKYADETRNSTSNIEISLQQSESHVDTMRNSLEDSTFFVKHYTELVKFELEHTLNFVADFQKSALDYALANANSELSKYGEFMDNLNYKLEETNDKLVKVDANVDQLSRHIGNASLFLLDSFHMLTSNKVIDLTSMALDRAKHGITSWRYGLLKVRVYLRATFYLFLAVMVLLFYSILRTKKNRLHEKVAKSRSIANISLSRSISEYSSSTLFKTFSMFLLFFSVLVGTFVAYMFTNFLIKLKLYMNDFQVIS</sequence>
<dbReference type="PANTHER" id="PTHR28012">
    <property type="entry name" value="NUCLEAR FUSION PROTEIN KAR5"/>
    <property type="match status" value="1"/>
</dbReference>
<gene>
    <name evidence="16" type="primary">Piso0_001737</name>
    <name evidence="16" type="ORF">GNLVRS01_PISO0F12963g</name>
</gene>
<dbReference type="GO" id="GO:0005789">
    <property type="term" value="C:endoplasmic reticulum membrane"/>
    <property type="evidence" value="ECO:0007669"/>
    <property type="project" value="UniProtKB-SubCell"/>
</dbReference>
<dbReference type="InterPro" id="IPR007292">
    <property type="entry name" value="Nuclear_fusion_Kar5"/>
</dbReference>
<dbReference type="HOGENOM" id="CLU_474887_0_0_1"/>
<reference evidence="16 17" key="1">
    <citation type="journal article" date="2012" name="G3 (Bethesda)">
        <title>Pichia sorbitophila, an interspecies yeast hybrid reveals early steps of genome resolution following polyploidization.</title>
        <authorList>
            <person name="Leh Louis V."/>
            <person name="Despons L."/>
            <person name="Friedrich A."/>
            <person name="Martin T."/>
            <person name="Durrens P."/>
            <person name="Casaregola S."/>
            <person name="Neuveglise C."/>
            <person name="Fairhead C."/>
            <person name="Marck C."/>
            <person name="Cruz J.A."/>
            <person name="Straub M.L."/>
            <person name="Kugler V."/>
            <person name="Sacerdot C."/>
            <person name="Uzunov Z."/>
            <person name="Thierry A."/>
            <person name="Weiss S."/>
            <person name="Bleykasten C."/>
            <person name="De Montigny J."/>
            <person name="Jacques N."/>
            <person name="Jung P."/>
            <person name="Lemaire M."/>
            <person name="Mallet S."/>
            <person name="Morel G."/>
            <person name="Richard G.F."/>
            <person name="Sarkar A."/>
            <person name="Savel G."/>
            <person name="Schacherer J."/>
            <person name="Seret M.L."/>
            <person name="Talla E."/>
            <person name="Samson G."/>
            <person name="Jubin C."/>
            <person name="Poulain J."/>
            <person name="Vacherie B."/>
            <person name="Barbe V."/>
            <person name="Pelletier E."/>
            <person name="Sherman D.J."/>
            <person name="Westhof E."/>
            <person name="Weissenbach J."/>
            <person name="Baret P.V."/>
            <person name="Wincker P."/>
            <person name="Gaillardin C."/>
            <person name="Dujon B."/>
            <person name="Souciet J.L."/>
        </authorList>
    </citation>
    <scope>NUCLEOTIDE SEQUENCE [LARGE SCALE GENOMIC DNA]</scope>
    <source>
        <strain evidence="17">ATCC MYA-4447 / BCRC 22081 / CBS 7064 / NBRC 10061 / NRRL Y-12695</strain>
    </source>
</reference>
<accession>G8YLK9</accession>
<evidence type="ECO:0000256" key="7">
    <source>
        <dbReference type="ARBA" id="ARBA00022824"/>
    </source>
</evidence>
<evidence type="ECO:0000256" key="12">
    <source>
        <dbReference type="ARBA" id="ARBA00031468"/>
    </source>
</evidence>
<feature type="chain" id="PRO_5003519121" description="Nuclear fusion protein KAR5" evidence="15">
    <location>
        <begin position="25"/>
        <end position="577"/>
    </location>
</feature>
<keyword evidence="9 13" id="KW-0472">Membrane</keyword>
<comment type="subcellular location">
    <subcellularLocation>
        <location evidence="13">Endoplasmic reticulum membrane</location>
    </subcellularLocation>
    <subcellularLocation>
        <location evidence="13">Nucleus membrane</location>
    </subcellularLocation>
</comment>
<feature type="signal peptide" evidence="15">
    <location>
        <begin position="1"/>
        <end position="24"/>
    </location>
</feature>
<feature type="transmembrane region" description="Helical" evidence="13">
    <location>
        <begin position="543"/>
        <end position="564"/>
    </location>
</feature>
<keyword evidence="10" id="KW-0325">Glycoprotein</keyword>
<evidence type="ECO:0000256" key="11">
    <source>
        <dbReference type="ARBA" id="ARBA00023242"/>
    </source>
</evidence>
<evidence type="ECO:0000256" key="1">
    <source>
        <dbReference type="ARBA" id="ARBA00003389"/>
    </source>
</evidence>
<keyword evidence="14" id="KW-0175">Coiled coil</keyword>
<feature type="coiled-coil region" evidence="14">
    <location>
        <begin position="407"/>
        <end position="434"/>
    </location>
</feature>
<dbReference type="Pfam" id="PF04163">
    <property type="entry name" value="Tht1"/>
    <property type="match status" value="1"/>
</dbReference>
<evidence type="ECO:0000256" key="9">
    <source>
        <dbReference type="ARBA" id="ARBA00023136"/>
    </source>
</evidence>
<keyword evidence="17" id="KW-1185">Reference proteome</keyword>
<dbReference type="PANTHER" id="PTHR28012:SF1">
    <property type="entry name" value="NUCLEAR FUSION PROTEIN KAR5"/>
    <property type="match status" value="1"/>
</dbReference>
<dbReference type="Proteomes" id="UP000005222">
    <property type="component" value="Chromosome F"/>
</dbReference>
<dbReference type="FunCoup" id="G8YLK9">
    <property type="interactions" value="56"/>
</dbReference>
<dbReference type="eggNOG" id="ENOG502QVCQ">
    <property type="taxonomic scope" value="Eukaryota"/>
</dbReference>
<keyword evidence="4 13" id="KW-0415">Karyogamy</keyword>
<evidence type="ECO:0000313" key="16">
    <source>
        <dbReference type="EMBL" id="CCE88943.1"/>
    </source>
</evidence>
<comment type="similarity">
    <text evidence="2 13">Belongs to the KAR5 family.</text>
</comment>
<evidence type="ECO:0000256" key="14">
    <source>
        <dbReference type="SAM" id="Coils"/>
    </source>
</evidence>
<keyword evidence="7 13" id="KW-0256">Endoplasmic reticulum</keyword>